<feature type="compositionally biased region" description="Polar residues" evidence="1">
    <location>
        <begin position="1115"/>
        <end position="1124"/>
    </location>
</feature>
<accession>A0A9K3PXD6</accession>
<feature type="compositionally biased region" description="Polar residues" evidence="1">
    <location>
        <begin position="1077"/>
        <end position="1104"/>
    </location>
</feature>
<dbReference type="EMBL" id="JAGRRH010000010">
    <property type="protein sequence ID" value="KAG7362876.1"/>
    <property type="molecule type" value="Genomic_DNA"/>
</dbReference>
<keyword evidence="4" id="KW-1185">Reference proteome</keyword>
<gene>
    <name evidence="3" type="ORF">IV203_026236</name>
</gene>
<organism evidence="3 4">
    <name type="scientific">Nitzschia inconspicua</name>
    <dbReference type="NCBI Taxonomy" id="303405"/>
    <lineage>
        <taxon>Eukaryota</taxon>
        <taxon>Sar</taxon>
        <taxon>Stramenopiles</taxon>
        <taxon>Ochrophyta</taxon>
        <taxon>Bacillariophyta</taxon>
        <taxon>Bacillariophyceae</taxon>
        <taxon>Bacillariophycidae</taxon>
        <taxon>Bacillariales</taxon>
        <taxon>Bacillariaceae</taxon>
        <taxon>Nitzschia</taxon>
    </lineage>
</organism>
<feature type="signal peptide" evidence="2">
    <location>
        <begin position="1"/>
        <end position="26"/>
    </location>
</feature>
<proteinExistence type="predicted"/>
<evidence type="ECO:0000313" key="3">
    <source>
        <dbReference type="EMBL" id="KAG7362876.1"/>
    </source>
</evidence>
<feature type="region of interest" description="Disordered" evidence="1">
    <location>
        <begin position="1076"/>
        <end position="1124"/>
    </location>
</feature>
<evidence type="ECO:0000313" key="4">
    <source>
        <dbReference type="Proteomes" id="UP000693970"/>
    </source>
</evidence>
<evidence type="ECO:0000256" key="1">
    <source>
        <dbReference type="SAM" id="MobiDB-lite"/>
    </source>
</evidence>
<evidence type="ECO:0000256" key="2">
    <source>
        <dbReference type="SAM" id="SignalP"/>
    </source>
</evidence>
<dbReference type="AlphaFoldDB" id="A0A9K3PXD6"/>
<keyword evidence="2" id="KW-0732">Signal</keyword>
<comment type="caution">
    <text evidence="3">The sequence shown here is derived from an EMBL/GenBank/DDBJ whole genome shotgun (WGS) entry which is preliminary data.</text>
</comment>
<name>A0A9K3PXD6_9STRA</name>
<dbReference type="OrthoDB" id="49147at2759"/>
<sequence length="1149" mass="122445">MKWRRQSDTMRNLLLLGILLWIPTRAQESSSFHCSICKDGGTIGNPNGLVNSVSGQSTRCADLQQAVSQLPERSCGNIQSLAMVPCECPGFDDTSPPTMDTIRAGDEEEPFVCSICGEGEMTNPTGLVLNAAGRPTTCQALHDARQSISEGACATIQTFARQPCGCTDEPMAINDGNWTDTPPFVCSICGEGGQMTNPDGVVVNNRGQERSCSALEASVEMIPQSTCASVQEMARVPCGCTNPGFTTTVEQDEIPFRCNVCGDGSVMTNPQGTVSPTPDQTLRCGALEANAESIPQNACSTIQGLARDACGCTEPEISQSNATDMFEIADGEDDTPYECSICQGGEMTMPGGIVTSRQGNTARCDVLLSNAHTIPQSACANIQALAMEPCGCVSPSDTNSSMVDRCHICGQGEMTNPTGVVTTPQGQSAQCSALEANSISIPLDRCSNIQALAYEPCGCAMPPEDTADSTVCNVCGEGRQVGGGGKMVTTSLGVFTCSGAERAGLMGNIPLDHCDSVSISVQQACGCYVDGPTAAPSPEPFRCSICGEGLVVTSPEVTLDIQGVNEPVTCGEYEAAGMNGSVNESQCPVLQDAASQVCGCSEPPPPPTQSPTVYRCPICGEGRVIGRPMAEVVLPNTQRMSCRGLEQRSQLGVIQEQQCRQIQPFVKETCGCVDEAPLEPTEAPTVFECNICGDDMRVTNPNGVVVIPTQPDRTCAQLLHAASIGNINPNQCQLLHPFVYSPCGCTVEDSVAPSDTPSSFPTAPTFSPAPSTIMMRDDCFADLGEIYEMEKSVEDTSVKRKYVLCPGRTFRMGVWTDGGDIKDGEPFLALRPNVVYQCGEDGSRFNNCVLKGGDFGLASYYGVFEGIFETVPGVEIHGLTFESQNLFSVLLQAAGDITFTGCAFKGNNNNAPVLIQWGGEGPENFNIPISRALEAVFTNERSLQDDTLKHTVTFQDCVFRDNYVDSSMSFPGIIENSFKSELVISNCLFQNNIYGDDQNPASYGYAVRSFGPLSMDSSCFIGNTFLNHGPVLVYGNQYTASNNYVESAQTDLTCEFMALFNEQDDRAEEIPSCELSDANTCPFSQAPTESPTQGEETPEPSSTIEDFINDPVPTTPSNVATSASPLQRSGLVAPISIVLAVWFMRLYVQ</sequence>
<reference evidence="3" key="1">
    <citation type="journal article" date="2021" name="Sci. Rep.">
        <title>Diploid genomic architecture of Nitzschia inconspicua, an elite biomass production diatom.</title>
        <authorList>
            <person name="Oliver A."/>
            <person name="Podell S."/>
            <person name="Pinowska A."/>
            <person name="Traller J.C."/>
            <person name="Smith S.R."/>
            <person name="McClure R."/>
            <person name="Beliaev A."/>
            <person name="Bohutskyi P."/>
            <person name="Hill E.A."/>
            <person name="Rabines A."/>
            <person name="Zheng H."/>
            <person name="Allen L.Z."/>
            <person name="Kuo A."/>
            <person name="Grigoriev I.V."/>
            <person name="Allen A.E."/>
            <person name="Hazlebeck D."/>
            <person name="Allen E.E."/>
        </authorList>
    </citation>
    <scope>NUCLEOTIDE SEQUENCE</scope>
    <source>
        <strain evidence="3">Hildebrandi</strain>
    </source>
</reference>
<reference evidence="3" key="2">
    <citation type="submission" date="2021-04" db="EMBL/GenBank/DDBJ databases">
        <authorList>
            <person name="Podell S."/>
        </authorList>
    </citation>
    <scope>NUCLEOTIDE SEQUENCE</scope>
    <source>
        <strain evidence="3">Hildebrandi</strain>
    </source>
</reference>
<feature type="chain" id="PRO_5039938599" evidence="2">
    <location>
        <begin position="27"/>
        <end position="1149"/>
    </location>
</feature>
<dbReference type="Proteomes" id="UP000693970">
    <property type="component" value="Unassembled WGS sequence"/>
</dbReference>
<protein>
    <submittedName>
        <fullName evidence="3">Uncharacterized protein</fullName>
    </submittedName>
</protein>